<comment type="caution">
    <text evidence="1">The sequence shown here is derived from an EMBL/GenBank/DDBJ whole genome shotgun (WGS) entry which is preliminary data.</text>
</comment>
<protein>
    <submittedName>
        <fullName evidence="1">Uncharacterized protein</fullName>
    </submittedName>
</protein>
<proteinExistence type="predicted"/>
<gene>
    <name evidence="1" type="ORF">LSH36_853g01023</name>
</gene>
<accession>A0AAD9IZV5</accession>
<dbReference type="Proteomes" id="UP001208570">
    <property type="component" value="Unassembled WGS sequence"/>
</dbReference>
<reference evidence="1" key="1">
    <citation type="journal article" date="2023" name="Mol. Biol. Evol.">
        <title>Third-Generation Sequencing Reveals the Adaptive Role of the Epigenome in Three Deep-Sea Polychaetes.</title>
        <authorList>
            <person name="Perez M."/>
            <person name="Aroh O."/>
            <person name="Sun Y."/>
            <person name="Lan Y."/>
            <person name="Juniper S.K."/>
            <person name="Young C.R."/>
            <person name="Angers B."/>
            <person name="Qian P.Y."/>
        </authorList>
    </citation>
    <scope>NUCLEOTIDE SEQUENCE</scope>
    <source>
        <strain evidence="1">P08H-3</strain>
    </source>
</reference>
<organism evidence="1 2">
    <name type="scientific">Paralvinella palmiformis</name>
    <dbReference type="NCBI Taxonomy" id="53620"/>
    <lineage>
        <taxon>Eukaryota</taxon>
        <taxon>Metazoa</taxon>
        <taxon>Spiralia</taxon>
        <taxon>Lophotrochozoa</taxon>
        <taxon>Annelida</taxon>
        <taxon>Polychaeta</taxon>
        <taxon>Sedentaria</taxon>
        <taxon>Canalipalpata</taxon>
        <taxon>Terebellida</taxon>
        <taxon>Terebelliformia</taxon>
        <taxon>Alvinellidae</taxon>
        <taxon>Paralvinella</taxon>
    </lineage>
</organism>
<dbReference type="EMBL" id="JAODUP010000853">
    <property type="protein sequence ID" value="KAK2143340.1"/>
    <property type="molecule type" value="Genomic_DNA"/>
</dbReference>
<evidence type="ECO:0000313" key="1">
    <source>
        <dbReference type="EMBL" id="KAK2143340.1"/>
    </source>
</evidence>
<keyword evidence="2" id="KW-1185">Reference proteome</keyword>
<sequence>MNSEEIYVILNDFIKYVNVSKDNTPIFVIDNHENHFRLVTINAPMENGLIIFSFPIHYTHLTQPLDVSNYRPFILV</sequence>
<name>A0AAD9IZV5_9ANNE</name>
<dbReference type="AlphaFoldDB" id="A0AAD9IZV5"/>
<evidence type="ECO:0000313" key="2">
    <source>
        <dbReference type="Proteomes" id="UP001208570"/>
    </source>
</evidence>